<dbReference type="EMBL" id="QSUG01000012">
    <property type="protein sequence ID" value="RGN21669.1"/>
    <property type="molecule type" value="Genomic_DNA"/>
</dbReference>
<proteinExistence type="predicted"/>
<comment type="caution">
    <text evidence="1">The sequence shown here is derived from an EMBL/GenBank/DDBJ whole genome shotgun (WGS) entry which is preliminary data.</text>
</comment>
<protein>
    <recommendedName>
        <fullName evidence="3">Serine protease</fullName>
    </recommendedName>
</protein>
<evidence type="ECO:0000313" key="1">
    <source>
        <dbReference type="EMBL" id="RGN21669.1"/>
    </source>
</evidence>
<reference evidence="1 2" key="1">
    <citation type="submission" date="2018-08" db="EMBL/GenBank/DDBJ databases">
        <title>A genome reference for cultivated species of the human gut microbiota.</title>
        <authorList>
            <person name="Zou Y."/>
            <person name="Xue W."/>
            <person name="Luo G."/>
        </authorList>
    </citation>
    <scope>NUCLEOTIDE SEQUENCE [LARGE SCALE GENOMIC DNA]</scope>
    <source>
        <strain evidence="1 2">OM05-6AA</strain>
    </source>
</reference>
<organism evidence="1 2">
    <name type="scientific">Agathobacter rectalis</name>
    <dbReference type="NCBI Taxonomy" id="39491"/>
    <lineage>
        <taxon>Bacteria</taxon>
        <taxon>Bacillati</taxon>
        <taxon>Bacillota</taxon>
        <taxon>Clostridia</taxon>
        <taxon>Lachnospirales</taxon>
        <taxon>Lachnospiraceae</taxon>
        <taxon>Agathobacter</taxon>
    </lineage>
</organism>
<dbReference type="SUPFAM" id="SSF50494">
    <property type="entry name" value="Trypsin-like serine proteases"/>
    <property type="match status" value="1"/>
</dbReference>
<dbReference type="InterPro" id="IPR011990">
    <property type="entry name" value="TPR-like_helical_dom_sf"/>
</dbReference>
<dbReference type="RefSeq" id="WP_117690706.1">
    <property type="nucleotide sequence ID" value="NZ_QSUE01000010.1"/>
</dbReference>
<sequence>MDYLKAAVAMLICGKEQGTAFLVSNTLALTMTHCVTDAIENGEDIILAFKNIPGQDEINIKASIVPYEEDYPVSVLRIDNEIPTEPLGISCCEDHIRKKEELMAYGYPHVKGQEGYPIDTFINDYLSENVINEGDVTLVIDPKIRLENYSGMSGSPVVYRNNVIGILIEQGIESIGNNQKAVDVKMVSIKRIQKLLDNAGILYSSIKYAEMQDEISKLQQPKSYHEGNCFYNEQKKNYKENYAASYCELDSAIEDYEKSIESQLKSICSIKNKGNIKKAWDELRNLTTMVRGSKSKPSKILSRLYYLQACWYIDDYEDSGNAQKYIKKALEITPDYDCRNYNAKKLFLEGNVVEVKKVLYPIDSTSILNTYIQLCVYNREIEDAYEVFENKKDLANDGTYYLMSLICILDGDYALARQYMEKANKETKDIPLHIMMEGVIMYWELLPSNMIYGDSVLPSLYVNSMLLLNNESKQKLNEIVSLYQKAYDLAEKAENMELQKQILVVWLNTLSISDEYREEGYKIAFKLMELEPYECQAVIYFCATGKEIPLGKDFDPTKIVQKKGNNIGSMISCVYLFMNQNDYESAYKKLKEYRFKFEEMHMMSHWFDLAVRCCSNPKQLNQIQDSLDDFDIDLTAKERIKGMILEALGENEKLIDYASALYKKTKKEIDLVNLISCYEKNRDWKNAEYYCNNWLEKFNNPIANIKIVRCLALQNRQEDCLNKVCEIRNSGQEECLTKEVLFYEIQALKILGKYNEAIEKGEDLWSKEVSPQVLFLLAECYYLNVQEQEAIYTLRDGIKKGIRNVQVYQMYAEYTKRSSPAECEKYVKKALIQSDNDPNVMMWAMNLLYSIGKSDSASELLVKLQSLDKVDCFKTLTFKEAKELMDKAEEETKKRYEMYMNCKFPYHLFFDQSGNASYTLYCHQLWRNNIDSSIRKQLLLTTYGGHRASVEEIKKTMGQAITVDFSSLIHMKHFDILDDVKSCWNKIIISGNISNIIASEQNKCSPNQPDVLYAKKKMVDVWKRRTLNYIELPSQNDLKKWYETGISMGDIAPYELAKINNLVLVSDNFISDLLEESYKITDEMRNSVISTYELLTILEKRGDINSEFKNKYRGDRKTRKESELIDTLVDYDGKIPILVDENFLREIYEMDGVSIISQKCNVYTNSNIFYNIENEMEQVKVAREAYVFLEALKNDIKDYKESGNIGYYGFYENDNKRKRGILTNDFMDLFYHASLNKHILVCDDRWTGSYSNLGDCLIYSVVDIVEMLHEQRVISDEKYINIITQMFSEGYAYIVPPFEYVKLLLEQVSDGKEVSQEIPEELSIMCDYLVYITASESKLNDEILHQGLLPESVGYMNNLQRVLIKLMKYVWCTERSGLWKCQVSDWLLANYSVFSYRSVMNESVGSNNHKYYELELSNMLFLGFSEIPGNLYRKQYYSWLFNWFSKNSQWKNGLEDRVIQSLVDIICEVDRHEKDSPYNDIGIGILVLSGTDDMPEYYRELIRKNASIAQIIDRFEDNYVYLGEKEFITLKDFNKWLEDAIKHGINCSIIRTDEITKRNYTITFIVNELFHQGFKLEYIDNTKNKRIHYFRIDKAMLCSQETLLRTKGLLDLSDYITDSDMKKYQICLNRDNWEETTEKIVSGIKAREDYIVYIIRYMLENEIKMFSIEDLFPNSTELYENVLANNSEDDVFTRANQWQQNRDKTVVNIFRQLIIFIYNALRKSEIYSDFAEKDSFVVANYFADIVLTQITQSKESKGIKYTLQELSDWLLQLNDSKGFIDNFNNNALSQEERDVIEQEITEYFSSTDVQHAGGSQIVSICEKMYFFEGKDLQTYLSLIKEWIIEHCKTEKEGLDEENNLLRVMVYFAYIVNKEKPDQIIDSFLDLWEEILNQGIHIELSRSSMYILRGYITSFSFSQGIRMRKIVERISLQMAINEN</sequence>
<gene>
    <name evidence="1" type="ORF">DXB72_11365</name>
</gene>
<dbReference type="Pfam" id="PF13365">
    <property type="entry name" value="Trypsin_2"/>
    <property type="match status" value="1"/>
</dbReference>
<evidence type="ECO:0000313" key="2">
    <source>
        <dbReference type="Proteomes" id="UP000260970"/>
    </source>
</evidence>
<dbReference type="Gene3D" id="1.25.40.10">
    <property type="entry name" value="Tetratricopeptide repeat domain"/>
    <property type="match status" value="2"/>
</dbReference>
<dbReference type="InterPro" id="IPR009003">
    <property type="entry name" value="Peptidase_S1_PA"/>
</dbReference>
<accession>A0A3E5AM27</accession>
<dbReference type="SUPFAM" id="SSF48452">
    <property type="entry name" value="TPR-like"/>
    <property type="match status" value="1"/>
</dbReference>
<dbReference type="InterPro" id="IPR043504">
    <property type="entry name" value="Peptidase_S1_PA_chymotrypsin"/>
</dbReference>
<name>A0A3E5AM27_9FIRM</name>
<dbReference type="Gene3D" id="2.40.10.10">
    <property type="entry name" value="Trypsin-like serine proteases"/>
    <property type="match status" value="2"/>
</dbReference>
<evidence type="ECO:0008006" key="3">
    <source>
        <dbReference type="Google" id="ProtNLM"/>
    </source>
</evidence>
<dbReference type="Proteomes" id="UP000260970">
    <property type="component" value="Unassembled WGS sequence"/>
</dbReference>